<evidence type="ECO:0000256" key="1">
    <source>
        <dbReference type="SAM" id="Coils"/>
    </source>
</evidence>
<protein>
    <submittedName>
        <fullName evidence="3">Uncharacterized protein</fullName>
    </submittedName>
</protein>
<comment type="caution">
    <text evidence="3">The sequence shown here is derived from an EMBL/GenBank/DDBJ whole genome shotgun (WGS) entry which is preliminary data.</text>
</comment>
<dbReference type="Proteomes" id="UP000823399">
    <property type="component" value="Unassembled WGS sequence"/>
</dbReference>
<gene>
    <name evidence="3" type="ORF">F5147DRAFT_779095</name>
</gene>
<sequence>MHGSQGLQRHPSGAPMYPNQHSISTSQDRQSQMSGPHQFGQPHPGPSPLNLLNNDLPQHDEYFSGPRLLNPAMPGEDGVNENMGRPLGNNNLPETPFIPRHNEQRTPSLSMHSVNNYMNPQPAGTPYLGHGNLHTPFSSGSELHSHSQSLAPGGGHDPDYNQFAQPHQSHGVGTYPYQHGGLLFQDQTGDMQYSGPQGRTASASELLHLSESIQQFCSNITTSNNALTAQVQSLQGEMQGLKGEIAQLKEEYELGKATGKKKVITRNISNDHPKLKVNDHSSDVSRPVQHLSPLESGEAYKEVNMKKIWYPNWKGNVDDGVNAAFIQEVVDLVWDNEKRLREDPNSKSEIQDADYDRQLITDCTKAYFRNIYKQFLEHHDNDKARKAMEHKNQGRRRSRRQTVTKTHRKAVEAFEKESGHHGVLAMIDTDFASDVLDADVGKGAFMVEGAQWRSPDLVALRRWLSFKKWKKGPDDHMNEEAPAPKCRKVVEKKAIKSTFDLAPSKMHSEPPILGKKTIPFRSMVSEKWLKKNPGTVLLDGGEWLCGFYGRLKEGDIHKDDAKFLEELNEWHEKDESSSDEEDLPVTGSSTGN</sequence>
<feature type="compositionally biased region" description="Polar residues" evidence="2">
    <location>
        <begin position="19"/>
        <end position="33"/>
    </location>
</feature>
<feature type="region of interest" description="Disordered" evidence="2">
    <location>
        <begin position="1"/>
        <end position="74"/>
    </location>
</feature>
<keyword evidence="4" id="KW-1185">Reference proteome</keyword>
<proteinExistence type="predicted"/>
<keyword evidence="1" id="KW-0175">Coiled coil</keyword>
<evidence type="ECO:0000256" key="2">
    <source>
        <dbReference type="SAM" id="MobiDB-lite"/>
    </source>
</evidence>
<feature type="region of interest" description="Disordered" evidence="2">
    <location>
        <begin position="570"/>
        <end position="592"/>
    </location>
</feature>
<dbReference type="EMBL" id="JABBWM010000080">
    <property type="protein sequence ID" value="KAG2094255.1"/>
    <property type="molecule type" value="Genomic_DNA"/>
</dbReference>
<feature type="compositionally biased region" description="Low complexity" evidence="2">
    <location>
        <begin position="138"/>
        <end position="150"/>
    </location>
</feature>
<organism evidence="3 4">
    <name type="scientific">Suillus discolor</name>
    <dbReference type="NCBI Taxonomy" id="1912936"/>
    <lineage>
        <taxon>Eukaryota</taxon>
        <taxon>Fungi</taxon>
        <taxon>Dikarya</taxon>
        <taxon>Basidiomycota</taxon>
        <taxon>Agaricomycotina</taxon>
        <taxon>Agaricomycetes</taxon>
        <taxon>Agaricomycetidae</taxon>
        <taxon>Boletales</taxon>
        <taxon>Suillineae</taxon>
        <taxon>Suillaceae</taxon>
        <taxon>Suillus</taxon>
    </lineage>
</organism>
<reference evidence="3" key="1">
    <citation type="journal article" date="2020" name="New Phytol.">
        <title>Comparative genomics reveals dynamic genome evolution in host specialist ectomycorrhizal fungi.</title>
        <authorList>
            <person name="Lofgren L.A."/>
            <person name="Nguyen N.H."/>
            <person name="Vilgalys R."/>
            <person name="Ruytinx J."/>
            <person name="Liao H.L."/>
            <person name="Branco S."/>
            <person name="Kuo A."/>
            <person name="LaButti K."/>
            <person name="Lipzen A."/>
            <person name="Andreopoulos W."/>
            <person name="Pangilinan J."/>
            <person name="Riley R."/>
            <person name="Hundley H."/>
            <person name="Na H."/>
            <person name="Barry K."/>
            <person name="Grigoriev I.V."/>
            <person name="Stajich J.E."/>
            <person name="Kennedy P.G."/>
        </authorList>
    </citation>
    <scope>NUCLEOTIDE SEQUENCE</scope>
    <source>
        <strain evidence="3">FC423</strain>
    </source>
</reference>
<feature type="region of interest" description="Disordered" evidence="2">
    <location>
        <begin position="386"/>
        <end position="405"/>
    </location>
</feature>
<feature type="compositionally biased region" description="Basic residues" evidence="2">
    <location>
        <begin position="393"/>
        <end position="405"/>
    </location>
</feature>
<evidence type="ECO:0000313" key="3">
    <source>
        <dbReference type="EMBL" id="KAG2094255.1"/>
    </source>
</evidence>
<dbReference type="RefSeq" id="XP_041287490.1">
    <property type="nucleotide sequence ID" value="XM_041442244.1"/>
</dbReference>
<dbReference type="OrthoDB" id="2681705at2759"/>
<accession>A0A9P7EXM0</accession>
<dbReference type="GeneID" id="64704503"/>
<feature type="coiled-coil region" evidence="1">
    <location>
        <begin position="224"/>
        <end position="258"/>
    </location>
</feature>
<feature type="compositionally biased region" description="Low complexity" evidence="2">
    <location>
        <begin position="34"/>
        <end position="56"/>
    </location>
</feature>
<dbReference type="AlphaFoldDB" id="A0A9P7EXM0"/>
<evidence type="ECO:0000313" key="4">
    <source>
        <dbReference type="Proteomes" id="UP000823399"/>
    </source>
</evidence>
<name>A0A9P7EXM0_9AGAM</name>
<feature type="region of interest" description="Disordered" evidence="2">
    <location>
        <begin position="131"/>
        <end position="172"/>
    </location>
</feature>